<evidence type="ECO:0000313" key="7">
    <source>
        <dbReference type="Proteomes" id="UP000632774"/>
    </source>
</evidence>
<evidence type="ECO:0000256" key="3">
    <source>
        <dbReference type="ARBA" id="ARBA00022553"/>
    </source>
</evidence>
<dbReference type="InterPro" id="IPR003661">
    <property type="entry name" value="HisK_dim/P_dom"/>
</dbReference>
<dbReference type="CDD" id="cd00075">
    <property type="entry name" value="HATPase"/>
    <property type="match status" value="1"/>
</dbReference>
<dbReference type="InterPro" id="IPR036097">
    <property type="entry name" value="HisK_dim/P_sf"/>
</dbReference>
<protein>
    <recommendedName>
        <fullName evidence="2">histidine kinase</fullName>
        <ecNumber evidence="2">2.7.13.3</ecNumber>
    </recommendedName>
</protein>
<dbReference type="SUPFAM" id="SSF47384">
    <property type="entry name" value="Homodimeric domain of signal transducing histidine kinase"/>
    <property type="match status" value="1"/>
</dbReference>
<evidence type="ECO:0000259" key="5">
    <source>
        <dbReference type="PROSITE" id="PS50109"/>
    </source>
</evidence>
<feature type="transmembrane region" description="Helical" evidence="4">
    <location>
        <begin position="67"/>
        <end position="85"/>
    </location>
</feature>
<dbReference type="RefSeq" id="WP_194105571.1">
    <property type="nucleotide sequence ID" value="NZ_JADFFM010000001.1"/>
</dbReference>
<proteinExistence type="predicted"/>
<keyword evidence="6" id="KW-0418">Kinase</keyword>
<dbReference type="InterPro" id="IPR005467">
    <property type="entry name" value="His_kinase_dom"/>
</dbReference>
<dbReference type="CDD" id="cd00082">
    <property type="entry name" value="HisKA"/>
    <property type="match status" value="1"/>
</dbReference>
<feature type="transmembrane region" description="Helical" evidence="4">
    <location>
        <begin position="97"/>
        <end position="122"/>
    </location>
</feature>
<sequence length="445" mass="50639">MNIYFFKNIPANNRAAFRKHYTLQNLKAVQVASAIFFALNVFLRLFYTLVPNSLTRAANFPEFNYSNWAYIILTPIFYLISKQLLTAFGKKNKPTGLMNAFVITFSVYLMFSGILASFIAMYNLQDNLTMYLVALITVSVMCVFEYEDTIMLTILTELLFTVILFWCETDPTEVIYNQVTSMVLLCGFYFITRYIYSYKASHFMHLNEIQRKNIEIEKASDFKNDVLGIVAHDLRNPIAAIESIAMIMELESPDEELQDNLGMIKTSCVKARSIVSDLLEVAKNENDRPFETQLIELNALVKNTIATWKSMSEVRNHIRLTEHEKNVFVHINPEKFNRVLDNLISNALKFSKERDDLDIILGHDHHMALLQIQDHGVGIPAAMLPHIFERFTKAGRSGLKGETSTGLGLSIVKQIIEKHGGKISVASEEGKGSTFSIWLPLAKGE</sequence>
<dbReference type="Pfam" id="PF02518">
    <property type="entry name" value="HATPase_c"/>
    <property type="match status" value="1"/>
</dbReference>
<keyword evidence="7" id="KW-1185">Reference proteome</keyword>
<dbReference type="InterPro" id="IPR004358">
    <property type="entry name" value="Sig_transdc_His_kin-like_C"/>
</dbReference>
<evidence type="ECO:0000313" key="6">
    <source>
        <dbReference type="EMBL" id="MBE9666200.1"/>
    </source>
</evidence>
<dbReference type="InterPro" id="IPR003594">
    <property type="entry name" value="HATPase_dom"/>
</dbReference>
<dbReference type="EMBL" id="JADFFM010000001">
    <property type="protein sequence ID" value="MBE9666200.1"/>
    <property type="molecule type" value="Genomic_DNA"/>
</dbReference>
<name>A0ABR9XG77_9SPHI</name>
<dbReference type="PANTHER" id="PTHR43547">
    <property type="entry name" value="TWO-COMPONENT HISTIDINE KINASE"/>
    <property type="match status" value="1"/>
</dbReference>
<dbReference type="EC" id="2.7.13.3" evidence="2"/>
<dbReference type="Gene3D" id="1.10.287.130">
    <property type="match status" value="1"/>
</dbReference>
<comment type="caution">
    <text evidence="6">The sequence shown here is derived from an EMBL/GenBank/DDBJ whole genome shotgun (WGS) entry which is preliminary data.</text>
</comment>
<accession>A0ABR9XG77</accession>
<dbReference type="Proteomes" id="UP000632774">
    <property type="component" value="Unassembled WGS sequence"/>
</dbReference>
<feature type="transmembrane region" description="Helical" evidence="4">
    <location>
        <begin position="178"/>
        <end position="196"/>
    </location>
</feature>
<evidence type="ECO:0000256" key="2">
    <source>
        <dbReference type="ARBA" id="ARBA00012438"/>
    </source>
</evidence>
<keyword evidence="3" id="KW-0597">Phosphoprotein</keyword>
<organism evidence="6 7">
    <name type="scientific">Mucilaginibacter boryungensis</name>
    <dbReference type="NCBI Taxonomy" id="768480"/>
    <lineage>
        <taxon>Bacteria</taxon>
        <taxon>Pseudomonadati</taxon>
        <taxon>Bacteroidota</taxon>
        <taxon>Sphingobacteriia</taxon>
        <taxon>Sphingobacteriales</taxon>
        <taxon>Sphingobacteriaceae</taxon>
        <taxon>Mucilaginibacter</taxon>
    </lineage>
</organism>
<dbReference type="PANTHER" id="PTHR43547:SF2">
    <property type="entry name" value="HYBRID SIGNAL TRANSDUCTION HISTIDINE KINASE C"/>
    <property type="match status" value="1"/>
</dbReference>
<keyword evidence="4" id="KW-0472">Membrane</keyword>
<dbReference type="SMART" id="SM00388">
    <property type="entry name" value="HisKA"/>
    <property type="match status" value="1"/>
</dbReference>
<dbReference type="SMART" id="SM00387">
    <property type="entry name" value="HATPase_c"/>
    <property type="match status" value="1"/>
</dbReference>
<dbReference type="Gene3D" id="3.30.565.10">
    <property type="entry name" value="Histidine kinase-like ATPase, C-terminal domain"/>
    <property type="match status" value="1"/>
</dbReference>
<keyword evidence="4" id="KW-0812">Transmembrane</keyword>
<feature type="transmembrane region" description="Helical" evidence="4">
    <location>
        <begin position="149"/>
        <end position="166"/>
    </location>
</feature>
<dbReference type="SUPFAM" id="SSF55874">
    <property type="entry name" value="ATPase domain of HSP90 chaperone/DNA topoisomerase II/histidine kinase"/>
    <property type="match status" value="1"/>
</dbReference>
<dbReference type="InterPro" id="IPR036890">
    <property type="entry name" value="HATPase_C_sf"/>
</dbReference>
<reference evidence="6 7" key="1">
    <citation type="submission" date="2020-10" db="EMBL/GenBank/DDBJ databases">
        <title>Mucilaginibacter mali sp. nov., isolated from rhizosphere soil of apple orchard.</title>
        <authorList>
            <person name="Lee J.-S."/>
            <person name="Kim H.S."/>
            <person name="Kim J.-S."/>
        </authorList>
    </citation>
    <scope>NUCLEOTIDE SEQUENCE [LARGE SCALE GENOMIC DNA]</scope>
    <source>
        <strain evidence="6 7">KCTC 23157</strain>
    </source>
</reference>
<gene>
    <name evidence="6" type="ORF">IRJ18_07490</name>
</gene>
<dbReference type="Pfam" id="PF00512">
    <property type="entry name" value="HisKA"/>
    <property type="match status" value="1"/>
</dbReference>
<dbReference type="PROSITE" id="PS50109">
    <property type="entry name" value="HIS_KIN"/>
    <property type="match status" value="1"/>
</dbReference>
<dbReference type="PRINTS" id="PR00344">
    <property type="entry name" value="BCTRLSENSOR"/>
</dbReference>
<keyword evidence="4" id="KW-1133">Transmembrane helix</keyword>
<evidence type="ECO:0000256" key="1">
    <source>
        <dbReference type="ARBA" id="ARBA00000085"/>
    </source>
</evidence>
<dbReference type="GO" id="GO:0016301">
    <property type="term" value="F:kinase activity"/>
    <property type="evidence" value="ECO:0007669"/>
    <property type="project" value="UniProtKB-KW"/>
</dbReference>
<keyword evidence="6" id="KW-0808">Transferase</keyword>
<feature type="domain" description="Histidine kinase" evidence="5">
    <location>
        <begin position="229"/>
        <end position="443"/>
    </location>
</feature>
<evidence type="ECO:0000256" key="4">
    <source>
        <dbReference type="SAM" id="Phobius"/>
    </source>
</evidence>
<comment type="catalytic activity">
    <reaction evidence="1">
        <text>ATP + protein L-histidine = ADP + protein N-phospho-L-histidine.</text>
        <dbReference type="EC" id="2.7.13.3"/>
    </reaction>
</comment>
<feature type="transmembrane region" description="Helical" evidence="4">
    <location>
        <begin position="28"/>
        <end position="47"/>
    </location>
</feature>